<dbReference type="Gene3D" id="2.130.10.10">
    <property type="entry name" value="YVTN repeat-like/Quinoprotein amine dehydrogenase"/>
    <property type="match status" value="2"/>
</dbReference>
<feature type="region of interest" description="Disordered" evidence="1">
    <location>
        <begin position="56"/>
        <end position="88"/>
    </location>
</feature>
<dbReference type="PANTHER" id="PTHR34512:SF30">
    <property type="entry name" value="OUTER MEMBRANE PROTEIN ASSEMBLY FACTOR BAMB"/>
    <property type="match status" value="1"/>
</dbReference>
<feature type="compositionally biased region" description="Low complexity" evidence="1">
    <location>
        <begin position="1632"/>
        <end position="1653"/>
    </location>
</feature>
<organism evidence="4 5">
    <name type="scientific">Planctopirus hydrillae</name>
    <dbReference type="NCBI Taxonomy" id="1841610"/>
    <lineage>
        <taxon>Bacteria</taxon>
        <taxon>Pseudomonadati</taxon>
        <taxon>Planctomycetota</taxon>
        <taxon>Planctomycetia</taxon>
        <taxon>Planctomycetales</taxon>
        <taxon>Planctomycetaceae</taxon>
        <taxon>Planctopirus</taxon>
    </lineage>
</organism>
<feature type="region of interest" description="Disordered" evidence="1">
    <location>
        <begin position="1615"/>
        <end position="1653"/>
    </location>
</feature>
<dbReference type="STRING" id="1841610.A6X21_01090"/>
<evidence type="ECO:0000313" key="4">
    <source>
        <dbReference type="EMBL" id="ODA28231.1"/>
    </source>
</evidence>
<sequence>MGQRQTNQNSRLKIVVTAGLVTALLIVAMYQTPNANAQNRGLGPLGKIIQRILVPQAVDRDDEPDEARKERGSRDRDHIDSRAPQDQKLQSAYRAALEGVEKQQDWATAMDVLQRVLDHDNDSLERNQDGTWTSLKWLATQTLLRAPENVRRTYIERYAPLAEALRKEARQTSDRTRLTSVATRFMLTPAGQLAADELALGSLDRGEYGLASRWHEMLWLAQAEFVKNPPWQLRAALTAKYAGRKEFLETLTKSWPEWKQGASLASGEIRQPLQWLDRMHTIIEPPPQSLTEQWIPQGLGGRVSASKTSDYVLLPLYAHPISTSSYLLERIRTMTEELLESGRIPLLTNQPLVVGDRLIVRDLGGVQVYDIRTGRSLWQTEMTVVPENVFLDSPAANGTLPFRGNVRINRAAGIRMARNGMVTDSSMDDNGDSADYHPLGTLLFREGTYNSLSSDGQRLFVVEDQAVITRANPGNQWSMNGNIQDPLGQNWRSNRLTAYDLTSGRILWTIGGGGAQDSLGLPLAGGYFHSAPLPDRDELLVTCEIAGEVRLVALNPQSGSMQWSQLIGYPDSKIEDDIARRWINNSVATSQGIIICPTTLGWLVAVDRERHSILWAQRYSEIHETRGMSHQGAELLGMQSLGSEWHGSIPSIMGDAVVYAPAESQHLFCFDLLSGRQRWKIDRGNHVFVAAVTPTAVVLAHPRGLTALNLADGQSLWTTELPESDLLAGRGVLGNGEYLAPSRQGRIYSINLQDGGITGTRRTANDSAYLGNLVAAGDRLVSFSTDGLVTYTSRPQLARWLKNTQENAPQMHSLRAQLALVERRPREARQALDEAFQTLDAAWILQALPPDAITTDRTSTSPSKSEPLSPDDSTYPLTPESFRRIVWTVSLTRLHEGNFDQIDLDRLSRAASTTAEKGLAIAHSLRARSRQTPDIKFFNELTAFVESFGNNTFPDDQNSSIRLTGKAWARGLLREMTLPRQKDSSTLKSSSEKIASADEQQAVASAWSELLRKQLASSAPDSKQEPSDQKTPAQEIAGRNFQLLLELADFHPVTQNLKLAAIDQLIENKLLAEAELKLLLWKSSSLEAQQSLLDERLAKITALLNAEQDLAALKRSETQVSQSPASQPGTPAPATLPVAQGEATTTPANGDQVVASAPNPPAPWGMETMGATYSQQMQTGTLSSNLPSISAYRYDVDHQAQKIAFRHRSNPAWNWRPSLAGSRNRGNQHTVALTVGHSVYVLHQQVLTLLSPLEKKSIWSYSLEETGPNARSGHRPSPMGLIDTENNMISLLASEQLNARGRFAGASPGGLVLFGKRTLDVFDPVTGDLRWQKINMRADSRVIVLNDYLLIYSFERSQMAVHRLDDGREISTPWESQRLHQAIGTTGNSLILFDRNTKRSILGLVSGNCTIRKESPITGKVEWSLGLPAGTAVSEITEGTWFVSKPSGETLLLSAETGTSQSLGAIPLSARGTHRGEKFVSTDGERIYLFLNDNRYSDARFADSLSSHRASGEIFTWNLATGKLLWNCKIANQQLAMDSLADAPVLVFASRSWKQKADVHYSMLWMDVIDKATGTSLFSQSRPFASSGLHSFSVTPDGQKVELATYNMKLRLGPVHAPSTKSADANPDATPKADSPASPAEPAKPSSRPEGST</sequence>
<evidence type="ECO:0000259" key="3">
    <source>
        <dbReference type="Pfam" id="PF13360"/>
    </source>
</evidence>
<accession>A0A1C3E4Q5</accession>
<reference evidence="4 5" key="1">
    <citation type="submission" date="2016-05" db="EMBL/GenBank/DDBJ databases">
        <title>Genomic and physiological characterization of Planctopirus sp. isolated from fresh water lake.</title>
        <authorList>
            <person name="Subhash Y."/>
            <person name="Ramana C."/>
        </authorList>
    </citation>
    <scope>NUCLEOTIDE SEQUENCE [LARGE SCALE GENOMIC DNA]</scope>
    <source>
        <strain evidence="4 5">JC280</strain>
    </source>
</reference>
<feature type="compositionally biased region" description="Polar residues" evidence="1">
    <location>
        <begin position="1118"/>
        <end position="1129"/>
    </location>
</feature>
<dbReference type="EMBL" id="LYDR01000154">
    <property type="protein sequence ID" value="ODA28231.1"/>
    <property type="molecule type" value="Genomic_DNA"/>
</dbReference>
<feature type="compositionally biased region" description="Basic and acidic residues" evidence="1">
    <location>
        <begin position="66"/>
        <end position="85"/>
    </location>
</feature>
<evidence type="ECO:0000313" key="5">
    <source>
        <dbReference type="Proteomes" id="UP000094828"/>
    </source>
</evidence>
<dbReference type="OrthoDB" id="242013at2"/>
<keyword evidence="2" id="KW-0472">Membrane</keyword>
<protein>
    <recommendedName>
        <fullName evidence="3">Pyrrolo-quinoline quinone repeat domain-containing protein</fullName>
    </recommendedName>
</protein>
<proteinExistence type="predicted"/>
<comment type="caution">
    <text evidence="4">The sequence shown here is derived from an EMBL/GenBank/DDBJ whole genome shotgun (WGS) entry which is preliminary data.</text>
</comment>
<feature type="region of interest" description="Disordered" evidence="1">
    <location>
        <begin position="1115"/>
        <end position="1137"/>
    </location>
</feature>
<dbReference type="RefSeq" id="WP_068852494.1">
    <property type="nucleotide sequence ID" value="NZ_LYDR01000154.1"/>
</dbReference>
<evidence type="ECO:0000256" key="2">
    <source>
        <dbReference type="SAM" id="Phobius"/>
    </source>
</evidence>
<dbReference type="Pfam" id="PF13360">
    <property type="entry name" value="PQQ_2"/>
    <property type="match status" value="1"/>
</dbReference>
<keyword evidence="5" id="KW-1185">Reference proteome</keyword>
<name>A0A1C3E4Q5_9PLAN</name>
<dbReference type="InterPro" id="IPR018391">
    <property type="entry name" value="PQQ_b-propeller_rpt"/>
</dbReference>
<feature type="region of interest" description="Disordered" evidence="1">
    <location>
        <begin position="853"/>
        <end position="876"/>
    </location>
</feature>
<dbReference type="InterPro" id="IPR011047">
    <property type="entry name" value="Quinoprotein_ADH-like_sf"/>
</dbReference>
<keyword evidence="2" id="KW-1133">Transmembrane helix</keyword>
<dbReference type="Proteomes" id="UP000094828">
    <property type="component" value="Unassembled WGS sequence"/>
</dbReference>
<dbReference type="SMART" id="SM00564">
    <property type="entry name" value="PQQ"/>
    <property type="match status" value="6"/>
</dbReference>
<feature type="transmembrane region" description="Helical" evidence="2">
    <location>
        <begin position="12"/>
        <end position="30"/>
    </location>
</feature>
<keyword evidence="2" id="KW-0812">Transmembrane</keyword>
<dbReference type="PANTHER" id="PTHR34512">
    <property type="entry name" value="CELL SURFACE PROTEIN"/>
    <property type="match status" value="1"/>
</dbReference>
<feature type="region of interest" description="Disordered" evidence="1">
    <location>
        <begin position="1015"/>
        <end position="1034"/>
    </location>
</feature>
<evidence type="ECO:0000256" key="1">
    <source>
        <dbReference type="SAM" id="MobiDB-lite"/>
    </source>
</evidence>
<dbReference type="InterPro" id="IPR015943">
    <property type="entry name" value="WD40/YVTN_repeat-like_dom_sf"/>
</dbReference>
<gene>
    <name evidence="4" type="ORF">A6X21_01090</name>
</gene>
<dbReference type="InterPro" id="IPR002372">
    <property type="entry name" value="PQQ_rpt_dom"/>
</dbReference>
<feature type="compositionally biased region" description="Polar residues" evidence="1">
    <location>
        <begin position="855"/>
        <end position="876"/>
    </location>
</feature>
<feature type="domain" description="Pyrrolo-quinoline quinone repeat" evidence="3">
    <location>
        <begin position="550"/>
        <end position="790"/>
    </location>
</feature>
<dbReference type="SUPFAM" id="SSF50998">
    <property type="entry name" value="Quinoprotein alcohol dehydrogenase-like"/>
    <property type="match status" value="2"/>
</dbReference>